<keyword evidence="3" id="KW-1185">Reference proteome</keyword>
<accession>A0A6B0T840</accession>
<proteinExistence type="predicted"/>
<evidence type="ECO:0000313" key="3">
    <source>
        <dbReference type="Proteomes" id="UP000466535"/>
    </source>
</evidence>
<dbReference type="OrthoDB" id="216621at2157"/>
<dbReference type="Pfam" id="PF25912">
    <property type="entry name" value="DUF7964"/>
    <property type="match status" value="1"/>
</dbReference>
<dbReference type="Proteomes" id="UP000466535">
    <property type="component" value="Unassembled WGS sequence"/>
</dbReference>
<evidence type="ECO:0000313" key="2">
    <source>
        <dbReference type="EMBL" id="MXR53107.1"/>
    </source>
</evidence>
<comment type="caution">
    <text evidence="2">The sequence shown here is derived from an EMBL/GenBank/DDBJ whole genome shotgun (WGS) entry which is preliminary data.</text>
</comment>
<dbReference type="InterPro" id="IPR058270">
    <property type="entry name" value="DUF7964"/>
</dbReference>
<name>A0A6B0T840_9EURY</name>
<feature type="domain" description="DUF7964" evidence="1">
    <location>
        <begin position="5"/>
        <end position="99"/>
    </location>
</feature>
<dbReference type="EMBL" id="WUUT01000008">
    <property type="protein sequence ID" value="MXR53107.1"/>
    <property type="molecule type" value="Genomic_DNA"/>
</dbReference>
<dbReference type="AlphaFoldDB" id="A0A6B0T840"/>
<protein>
    <recommendedName>
        <fullName evidence="1">DUF7964 domain-containing protein</fullName>
    </recommendedName>
</protein>
<gene>
    <name evidence="2" type="ORF">GRX03_16035</name>
</gene>
<sequence>MADLTDSLPSRPLPLSVAEQLSDRDGRFVPVSTVESDGTERVCTMLIEGAEQFRGVGYDRDVDHWEIVTEAPETGTLEGLPSARRQTLRTEVLDALERWADDRYDDPTTVVDDE</sequence>
<dbReference type="RefSeq" id="WP_159765422.1">
    <property type="nucleotide sequence ID" value="NZ_WUUT01000008.1"/>
</dbReference>
<organism evidence="2 3">
    <name type="scientific">Halovenus carboxidivorans</name>
    <dbReference type="NCBI Taxonomy" id="2692199"/>
    <lineage>
        <taxon>Archaea</taxon>
        <taxon>Methanobacteriati</taxon>
        <taxon>Methanobacteriota</taxon>
        <taxon>Stenosarchaea group</taxon>
        <taxon>Halobacteria</taxon>
        <taxon>Halobacteriales</taxon>
        <taxon>Haloarculaceae</taxon>
        <taxon>Halovenus</taxon>
    </lineage>
</organism>
<reference evidence="2 3" key="1">
    <citation type="submission" date="2019-12" db="EMBL/GenBank/DDBJ databases">
        <title>Isolation and characterization of three novel carbon monoxide-oxidizing members of Halobacteria from salione crusts and soils.</title>
        <authorList>
            <person name="Myers M.R."/>
            <person name="King G.M."/>
        </authorList>
    </citation>
    <scope>NUCLEOTIDE SEQUENCE [LARGE SCALE GENOMIC DNA]</scope>
    <source>
        <strain evidence="2 3">WSH3</strain>
    </source>
</reference>
<evidence type="ECO:0000259" key="1">
    <source>
        <dbReference type="Pfam" id="PF25912"/>
    </source>
</evidence>